<dbReference type="InterPro" id="IPR000515">
    <property type="entry name" value="MetI-like"/>
</dbReference>
<protein>
    <submittedName>
        <fullName evidence="8">L-cystine transport system permease protein</fullName>
    </submittedName>
</protein>
<evidence type="ECO:0000256" key="3">
    <source>
        <dbReference type="ARBA" id="ARBA00022970"/>
    </source>
</evidence>
<comment type="caution">
    <text evidence="8">The sequence shown here is derived from an EMBL/GenBank/DDBJ whole genome shotgun (WGS) entry which is preliminary data.</text>
</comment>
<dbReference type="Pfam" id="PF00528">
    <property type="entry name" value="BPD_transp_1"/>
    <property type="match status" value="1"/>
</dbReference>
<evidence type="ECO:0000256" key="6">
    <source>
        <dbReference type="RuleBase" id="RU363032"/>
    </source>
</evidence>
<dbReference type="CDD" id="cd06261">
    <property type="entry name" value="TM_PBP2"/>
    <property type="match status" value="1"/>
</dbReference>
<feature type="domain" description="ABC transmembrane type-1" evidence="7">
    <location>
        <begin position="19"/>
        <end position="221"/>
    </location>
</feature>
<evidence type="ECO:0000256" key="2">
    <source>
        <dbReference type="ARBA" id="ARBA00022692"/>
    </source>
</evidence>
<evidence type="ECO:0000259" key="7">
    <source>
        <dbReference type="PROSITE" id="PS50928"/>
    </source>
</evidence>
<dbReference type="PANTHER" id="PTHR30614:SF0">
    <property type="entry name" value="L-CYSTINE TRANSPORT SYSTEM PERMEASE PROTEIN TCYL"/>
    <property type="match status" value="1"/>
</dbReference>
<dbReference type="Proteomes" id="UP000578697">
    <property type="component" value="Unassembled WGS sequence"/>
</dbReference>
<dbReference type="EMBL" id="JACHFR010000004">
    <property type="protein sequence ID" value="MBB5219940.1"/>
    <property type="molecule type" value="Genomic_DNA"/>
</dbReference>
<keyword evidence="6" id="KW-0813">Transport</keyword>
<reference evidence="8 9" key="1">
    <citation type="submission" date="2020-08" db="EMBL/GenBank/DDBJ databases">
        <title>Genomic Encyclopedia of Type Strains, Phase IV (KMG-IV): sequencing the most valuable type-strain genomes for metagenomic binning, comparative biology and taxonomic classification.</title>
        <authorList>
            <person name="Goeker M."/>
        </authorList>
    </citation>
    <scope>NUCLEOTIDE SEQUENCE [LARGE SCALE GENOMIC DNA]</scope>
    <source>
        <strain evidence="8 9">DSM 103679</strain>
    </source>
</reference>
<dbReference type="SUPFAM" id="SSF161098">
    <property type="entry name" value="MetI-like"/>
    <property type="match status" value="1"/>
</dbReference>
<keyword evidence="9" id="KW-1185">Reference proteome</keyword>
<keyword evidence="3" id="KW-0029">Amino-acid transport</keyword>
<feature type="transmembrane region" description="Helical" evidence="6">
    <location>
        <begin position="202"/>
        <end position="220"/>
    </location>
</feature>
<evidence type="ECO:0000256" key="5">
    <source>
        <dbReference type="ARBA" id="ARBA00023136"/>
    </source>
</evidence>
<dbReference type="RefSeq" id="WP_184653517.1">
    <property type="nucleotide sequence ID" value="NZ_JACHFR010000004.1"/>
</dbReference>
<dbReference type="PROSITE" id="PS50928">
    <property type="entry name" value="ABC_TM1"/>
    <property type="match status" value="1"/>
</dbReference>
<keyword evidence="5 6" id="KW-0472">Membrane</keyword>
<dbReference type="PANTHER" id="PTHR30614">
    <property type="entry name" value="MEMBRANE COMPONENT OF AMINO ACID ABC TRANSPORTER"/>
    <property type="match status" value="1"/>
</dbReference>
<organism evidence="8 9">
    <name type="scientific">Treponema rectale</name>
    <dbReference type="NCBI Taxonomy" id="744512"/>
    <lineage>
        <taxon>Bacteria</taxon>
        <taxon>Pseudomonadati</taxon>
        <taxon>Spirochaetota</taxon>
        <taxon>Spirochaetia</taxon>
        <taxon>Spirochaetales</taxon>
        <taxon>Treponemataceae</taxon>
        <taxon>Treponema</taxon>
    </lineage>
</organism>
<comment type="similarity">
    <text evidence="6">Belongs to the binding-protein-dependent transport system permease family.</text>
</comment>
<dbReference type="AlphaFoldDB" id="A0A840SGS4"/>
<feature type="transmembrane region" description="Helical" evidence="6">
    <location>
        <begin position="25"/>
        <end position="45"/>
    </location>
</feature>
<accession>A0A840SGS4</accession>
<feature type="transmembrane region" description="Helical" evidence="6">
    <location>
        <begin position="98"/>
        <end position="121"/>
    </location>
</feature>
<sequence>MNLDYGFMVSIIPVVVKALPVTLELTVISLLLASVIALVFGTVLIRKVFILNKLVLFFNTFLKGVPLIVQLLFCYYAIPYVLEKADGIFGWHYDPRAPSYFAFAVVAFAFNYGAYLTDVVVSSYGAVDKGQYEAACAVGMTPFQAMIHIVVPQALVISLPNLGNYFMWLLKATSLASVVNVFEMLSVAKASTAENYAILEGYLVAAGVYWIVCFFAEKLISKLNVRMKRC</sequence>
<feature type="transmembrane region" description="Helical" evidence="6">
    <location>
        <begin position="54"/>
        <end position="78"/>
    </location>
</feature>
<proteinExistence type="inferred from homology"/>
<name>A0A840SGS4_9SPIR</name>
<evidence type="ECO:0000256" key="1">
    <source>
        <dbReference type="ARBA" id="ARBA00004651"/>
    </source>
</evidence>
<keyword evidence="4 6" id="KW-1133">Transmembrane helix</keyword>
<comment type="subcellular location">
    <subcellularLocation>
        <location evidence="1 6">Cell membrane</location>
        <topology evidence="1 6">Multi-pass membrane protein</topology>
    </subcellularLocation>
</comment>
<evidence type="ECO:0000313" key="8">
    <source>
        <dbReference type="EMBL" id="MBB5219940.1"/>
    </source>
</evidence>
<evidence type="ECO:0000313" key="9">
    <source>
        <dbReference type="Proteomes" id="UP000578697"/>
    </source>
</evidence>
<dbReference type="GO" id="GO:0006865">
    <property type="term" value="P:amino acid transport"/>
    <property type="evidence" value="ECO:0007669"/>
    <property type="project" value="UniProtKB-KW"/>
</dbReference>
<dbReference type="InterPro" id="IPR043429">
    <property type="entry name" value="ArtM/GltK/GlnP/TcyL/YhdX-like"/>
</dbReference>
<dbReference type="GO" id="GO:0005886">
    <property type="term" value="C:plasma membrane"/>
    <property type="evidence" value="ECO:0007669"/>
    <property type="project" value="UniProtKB-SubCell"/>
</dbReference>
<gene>
    <name evidence="8" type="ORF">HNP77_002329</name>
</gene>
<dbReference type="GO" id="GO:0055085">
    <property type="term" value="P:transmembrane transport"/>
    <property type="evidence" value="ECO:0007669"/>
    <property type="project" value="InterPro"/>
</dbReference>
<keyword evidence="2 6" id="KW-0812">Transmembrane</keyword>
<evidence type="ECO:0000256" key="4">
    <source>
        <dbReference type="ARBA" id="ARBA00022989"/>
    </source>
</evidence>
<dbReference type="Gene3D" id="1.10.3720.10">
    <property type="entry name" value="MetI-like"/>
    <property type="match status" value="1"/>
</dbReference>
<dbReference type="InterPro" id="IPR035906">
    <property type="entry name" value="MetI-like_sf"/>
</dbReference>